<evidence type="ECO:0000313" key="1">
    <source>
        <dbReference type="EMBL" id="KAI0088027.1"/>
    </source>
</evidence>
<reference evidence="1" key="1">
    <citation type="journal article" date="2021" name="Environ. Microbiol.">
        <title>Gene family expansions and transcriptome signatures uncover fungal adaptations to wood decay.</title>
        <authorList>
            <person name="Hage H."/>
            <person name="Miyauchi S."/>
            <person name="Viragh M."/>
            <person name="Drula E."/>
            <person name="Min B."/>
            <person name="Chaduli D."/>
            <person name="Navarro D."/>
            <person name="Favel A."/>
            <person name="Norest M."/>
            <person name="Lesage-Meessen L."/>
            <person name="Balint B."/>
            <person name="Merenyi Z."/>
            <person name="de Eugenio L."/>
            <person name="Morin E."/>
            <person name="Martinez A.T."/>
            <person name="Baldrian P."/>
            <person name="Stursova M."/>
            <person name="Martinez M.J."/>
            <person name="Novotny C."/>
            <person name="Magnuson J.K."/>
            <person name="Spatafora J.W."/>
            <person name="Maurice S."/>
            <person name="Pangilinan J."/>
            <person name="Andreopoulos W."/>
            <person name="LaButti K."/>
            <person name="Hundley H."/>
            <person name="Na H."/>
            <person name="Kuo A."/>
            <person name="Barry K."/>
            <person name="Lipzen A."/>
            <person name="Henrissat B."/>
            <person name="Riley R."/>
            <person name="Ahrendt S."/>
            <person name="Nagy L.G."/>
            <person name="Grigoriev I.V."/>
            <person name="Martin F."/>
            <person name="Rosso M.N."/>
        </authorList>
    </citation>
    <scope>NUCLEOTIDE SEQUENCE</scope>
    <source>
        <strain evidence="1">CBS 384.51</strain>
    </source>
</reference>
<organism evidence="1 2">
    <name type="scientific">Irpex rosettiformis</name>
    <dbReference type="NCBI Taxonomy" id="378272"/>
    <lineage>
        <taxon>Eukaryota</taxon>
        <taxon>Fungi</taxon>
        <taxon>Dikarya</taxon>
        <taxon>Basidiomycota</taxon>
        <taxon>Agaricomycotina</taxon>
        <taxon>Agaricomycetes</taxon>
        <taxon>Polyporales</taxon>
        <taxon>Irpicaceae</taxon>
        <taxon>Irpex</taxon>
    </lineage>
</organism>
<accession>A0ACB8U0Y8</accession>
<dbReference type="Proteomes" id="UP001055072">
    <property type="component" value="Unassembled WGS sequence"/>
</dbReference>
<protein>
    <submittedName>
        <fullName evidence="1">Uncharacterized protein</fullName>
    </submittedName>
</protein>
<name>A0ACB8U0Y8_9APHY</name>
<evidence type="ECO:0000313" key="2">
    <source>
        <dbReference type="Proteomes" id="UP001055072"/>
    </source>
</evidence>
<gene>
    <name evidence="1" type="ORF">BDY19DRAFT_951584</name>
</gene>
<comment type="caution">
    <text evidence="1">The sequence shown here is derived from an EMBL/GenBank/DDBJ whole genome shotgun (WGS) entry which is preliminary data.</text>
</comment>
<sequence>MPLDLPDEVLEVILGDVDGLDLVQSCQQVNKQFRYLIKSNISLQLRIKCAMANVVPSNSSKFTKTEILQAVREYYESWRTLSWKGRSTLKIPYDAMNWSVGPNIDAAAPSLVLHFDEPRQSMLAIFRTPSELRRVPYDVWATPDICFWADMWAVDAGQDLFVATNVEREAGPKFACIKLHIFSLSTGLPHPSSMGILQSTGTTTFGRPVGCTALALAISGCHVGQTSFSGQFGEANRNYYVHVWNWKTGAEKLIISFPTSMSARDITFLSEDRILISTTTEARTCELGVVEINGDLRQGAYADLGQAKFCFPKLQAQTYCSGLRLFCTKNTSCKPPPGLDIPFYPSDDSRILLFSMRFSEKHNDHIRDSSATYQMFVRASALGRLCQDISCAEGPVSFAWSTWSQHARLESENDNYSSIHMTRVSHSRMLETTRTIDGGISKEDQESDYFRNRAPAATIRDFLPPIALRRDLEELITPDDCRNALEPSVLDPQWVFEGKVKSYLPYREVNLNLRFENLKPRAIVNDGVIALPTVGGLPELCFI</sequence>
<dbReference type="EMBL" id="MU274915">
    <property type="protein sequence ID" value="KAI0088027.1"/>
    <property type="molecule type" value="Genomic_DNA"/>
</dbReference>
<proteinExistence type="predicted"/>
<keyword evidence="2" id="KW-1185">Reference proteome</keyword>